<dbReference type="InterPro" id="IPR026021">
    <property type="entry name" value="YdjA-like"/>
</dbReference>
<keyword evidence="8" id="KW-0812">Transmembrane</keyword>
<dbReference type="EMBL" id="KK102080">
    <property type="protein sequence ID" value="KIY98737.1"/>
    <property type="molecule type" value="Genomic_DNA"/>
</dbReference>
<protein>
    <submittedName>
        <fullName evidence="10">Nitroreductase</fullName>
    </submittedName>
</protein>
<comment type="similarity">
    <text evidence="2">Belongs to the nitroreductase family.</text>
</comment>
<dbReference type="InterPro" id="IPR029479">
    <property type="entry name" value="Nitroreductase"/>
</dbReference>
<dbReference type="OrthoDB" id="41362at2759"/>
<gene>
    <name evidence="10" type="ORF">MNEG_9225</name>
</gene>
<dbReference type="PANTHER" id="PTHR43821:SF1">
    <property type="entry name" value="NAD(P)H NITROREDUCTASE YDJA-RELATED"/>
    <property type="match status" value="1"/>
</dbReference>
<evidence type="ECO:0000256" key="8">
    <source>
        <dbReference type="SAM" id="Phobius"/>
    </source>
</evidence>
<keyword evidence="3" id="KW-0285">Flavoprotein</keyword>
<dbReference type="GeneID" id="25742100"/>
<dbReference type="KEGG" id="mng:MNEG_9225"/>
<dbReference type="STRING" id="145388.A0A0D2JH96"/>
<evidence type="ECO:0000256" key="3">
    <source>
        <dbReference type="ARBA" id="ARBA00022630"/>
    </source>
</evidence>
<keyword evidence="7" id="KW-0520">NAD</keyword>
<dbReference type="RefSeq" id="XP_013897757.1">
    <property type="nucleotide sequence ID" value="XM_014042303.1"/>
</dbReference>
<keyword evidence="4" id="KW-0288">FMN</keyword>
<evidence type="ECO:0000256" key="2">
    <source>
        <dbReference type="ARBA" id="ARBA00007118"/>
    </source>
</evidence>
<dbReference type="AlphaFoldDB" id="A0A0D2JH96"/>
<feature type="domain" description="Nitroreductase" evidence="9">
    <location>
        <begin position="82"/>
        <end position="238"/>
    </location>
</feature>
<dbReference type="SUPFAM" id="SSF55469">
    <property type="entry name" value="FMN-dependent nitroreductase-like"/>
    <property type="match status" value="1"/>
</dbReference>
<sequence length="270" mass="29074">MAPSAASADSSSRASAVVAPLLSIGGPLSALAAALAVVNGYITTPTALLIVALLGAAAYALRALAEPAVGLPSWQQAVQLARGRRSIFPRDFTGAKLERWQIETMLEAARWAPTHKKTEPWRFVVLGGDAKAQFEALTMRLCRERLPPEKAEATLTKLERKAGKDWKNVACYIAICVKRSPDKLPEWEEVAAVSCAVQNLSLVATSVGVAGYWTSWQEAARTAPEMHEFLGIGPDDLCIGYFVAGVADPERAASYKASRQPLDSVVEWRL</sequence>
<feature type="transmembrane region" description="Helical" evidence="8">
    <location>
        <begin position="42"/>
        <end position="61"/>
    </location>
</feature>
<name>A0A0D2JH96_9CHLO</name>
<dbReference type="Pfam" id="PF00881">
    <property type="entry name" value="Nitroreductase"/>
    <property type="match status" value="1"/>
</dbReference>
<reference evidence="10 11" key="1">
    <citation type="journal article" date="2013" name="BMC Genomics">
        <title>Reconstruction of the lipid metabolism for the microalga Monoraphidium neglectum from its genome sequence reveals characteristics suitable for biofuel production.</title>
        <authorList>
            <person name="Bogen C."/>
            <person name="Al-Dilaimi A."/>
            <person name="Albersmeier A."/>
            <person name="Wichmann J."/>
            <person name="Grundmann M."/>
            <person name="Rupp O."/>
            <person name="Lauersen K.J."/>
            <person name="Blifernez-Klassen O."/>
            <person name="Kalinowski J."/>
            <person name="Goesmann A."/>
            <person name="Mussgnug J.H."/>
            <person name="Kruse O."/>
        </authorList>
    </citation>
    <scope>NUCLEOTIDE SEQUENCE [LARGE SCALE GENOMIC DNA]</scope>
    <source>
        <strain evidence="10 11">SAG 48.87</strain>
    </source>
</reference>
<dbReference type="GO" id="GO:0016491">
    <property type="term" value="F:oxidoreductase activity"/>
    <property type="evidence" value="ECO:0007669"/>
    <property type="project" value="UniProtKB-KW"/>
</dbReference>
<dbReference type="InterPro" id="IPR052530">
    <property type="entry name" value="NAD(P)H_nitroreductase"/>
</dbReference>
<evidence type="ECO:0000256" key="7">
    <source>
        <dbReference type="ARBA" id="ARBA00023027"/>
    </source>
</evidence>
<evidence type="ECO:0000313" key="10">
    <source>
        <dbReference type="EMBL" id="KIY98737.1"/>
    </source>
</evidence>
<keyword evidence="6" id="KW-0560">Oxidoreductase</keyword>
<comment type="cofactor">
    <cofactor evidence="1">
        <name>FMN</name>
        <dbReference type="ChEBI" id="CHEBI:58210"/>
    </cofactor>
</comment>
<evidence type="ECO:0000313" key="11">
    <source>
        <dbReference type="Proteomes" id="UP000054498"/>
    </source>
</evidence>
<dbReference type="InterPro" id="IPR000415">
    <property type="entry name" value="Nitroreductase-like"/>
</dbReference>
<organism evidence="10 11">
    <name type="scientific">Monoraphidium neglectum</name>
    <dbReference type="NCBI Taxonomy" id="145388"/>
    <lineage>
        <taxon>Eukaryota</taxon>
        <taxon>Viridiplantae</taxon>
        <taxon>Chlorophyta</taxon>
        <taxon>core chlorophytes</taxon>
        <taxon>Chlorophyceae</taxon>
        <taxon>CS clade</taxon>
        <taxon>Sphaeropleales</taxon>
        <taxon>Selenastraceae</taxon>
        <taxon>Monoraphidium</taxon>
    </lineage>
</organism>
<proteinExistence type="inferred from homology"/>
<keyword evidence="11" id="KW-1185">Reference proteome</keyword>
<dbReference type="CDD" id="cd02135">
    <property type="entry name" value="YdjA-like"/>
    <property type="match status" value="1"/>
</dbReference>
<dbReference type="PANTHER" id="PTHR43821">
    <property type="entry name" value="NAD(P)H NITROREDUCTASE YDJA-RELATED"/>
    <property type="match status" value="1"/>
</dbReference>
<evidence type="ECO:0000256" key="4">
    <source>
        <dbReference type="ARBA" id="ARBA00022643"/>
    </source>
</evidence>
<accession>A0A0D2JH96</accession>
<keyword evidence="5" id="KW-0521">NADP</keyword>
<dbReference type="Proteomes" id="UP000054498">
    <property type="component" value="Unassembled WGS sequence"/>
</dbReference>
<evidence type="ECO:0000256" key="6">
    <source>
        <dbReference type="ARBA" id="ARBA00023002"/>
    </source>
</evidence>
<keyword evidence="8" id="KW-1133">Transmembrane helix</keyword>
<keyword evidence="8" id="KW-0472">Membrane</keyword>
<dbReference type="Gene3D" id="3.40.109.10">
    <property type="entry name" value="NADH Oxidase"/>
    <property type="match status" value="1"/>
</dbReference>
<evidence type="ECO:0000256" key="5">
    <source>
        <dbReference type="ARBA" id="ARBA00022857"/>
    </source>
</evidence>
<evidence type="ECO:0000259" key="9">
    <source>
        <dbReference type="Pfam" id="PF00881"/>
    </source>
</evidence>
<evidence type="ECO:0000256" key="1">
    <source>
        <dbReference type="ARBA" id="ARBA00001917"/>
    </source>
</evidence>